<proteinExistence type="predicted"/>
<comment type="caution">
    <text evidence="1">The sequence shown here is derived from an EMBL/GenBank/DDBJ whole genome shotgun (WGS) entry which is preliminary data.</text>
</comment>
<feature type="non-terminal residue" evidence="1">
    <location>
        <position position="1"/>
    </location>
</feature>
<reference evidence="1" key="1">
    <citation type="submission" date="2021-02" db="EMBL/GenBank/DDBJ databases">
        <authorList>
            <person name="Nowell W R."/>
        </authorList>
    </citation>
    <scope>NUCLEOTIDE SEQUENCE</scope>
</reference>
<dbReference type="AlphaFoldDB" id="A0A815QX54"/>
<organism evidence="1 2">
    <name type="scientific">Adineta steineri</name>
    <dbReference type="NCBI Taxonomy" id="433720"/>
    <lineage>
        <taxon>Eukaryota</taxon>
        <taxon>Metazoa</taxon>
        <taxon>Spiralia</taxon>
        <taxon>Gnathifera</taxon>
        <taxon>Rotifera</taxon>
        <taxon>Eurotatoria</taxon>
        <taxon>Bdelloidea</taxon>
        <taxon>Adinetida</taxon>
        <taxon>Adinetidae</taxon>
        <taxon>Adineta</taxon>
    </lineage>
</organism>
<accession>A0A815QX54</accession>
<evidence type="ECO:0000313" key="1">
    <source>
        <dbReference type="EMBL" id="CAF1469524.1"/>
    </source>
</evidence>
<dbReference type="Proteomes" id="UP000663860">
    <property type="component" value="Unassembled WGS sequence"/>
</dbReference>
<dbReference type="EMBL" id="CAJNOE010002137">
    <property type="protein sequence ID" value="CAF1469524.1"/>
    <property type="molecule type" value="Genomic_DNA"/>
</dbReference>
<sequence>KRKTKPSNRPELIIAQYKHAGIVVLLSVGTYR</sequence>
<protein>
    <submittedName>
        <fullName evidence="1">Uncharacterized protein</fullName>
    </submittedName>
</protein>
<gene>
    <name evidence="1" type="ORF">IZO911_LOCUS43379</name>
</gene>
<name>A0A815QX54_9BILA</name>
<evidence type="ECO:0000313" key="2">
    <source>
        <dbReference type="Proteomes" id="UP000663860"/>
    </source>
</evidence>